<evidence type="ECO:0000313" key="8">
    <source>
        <dbReference type="EMBL" id="GHW02010.1"/>
    </source>
</evidence>
<organism evidence="8 9">
    <name type="scientific">Lactobacillus nasalidis</name>
    <dbReference type="NCBI Taxonomy" id="2797258"/>
    <lineage>
        <taxon>Bacteria</taxon>
        <taxon>Bacillati</taxon>
        <taxon>Bacillota</taxon>
        <taxon>Bacilli</taxon>
        <taxon>Lactobacillales</taxon>
        <taxon>Lactobacillaceae</taxon>
        <taxon>Lactobacillus</taxon>
    </lineage>
</organism>
<proteinExistence type="inferred from homology"/>
<feature type="binding site" evidence="6">
    <location>
        <position position="159"/>
    </location>
    <ligand>
        <name>(6S)-NADPHX</name>
        <dbReference type="ChEBI" id="CHEBI:64076"/>
    </ligand>
</feature>
<comment type="subunit">
    <text evidence="6">Homotetramer.</text>
</comment>
<accession>A0ABQ3W9H5</accession>
<evidence type="ECO:0000256" key="1">
    <source>
        <dbReference type="ARBA" id="ARBA00022741"/>
    </source>
</evidence>
<feature type="binding site" evidence="6">
    <location>
        <position position="45"/>
    </location>
    <ligand>
        <name>(6S)-NADPHX</name>
        <dbReference type="ChEBI" id="CHEBI:64076"/>
    </ligand>
</feature>
<evidence type="ECO:0000256" key="6">
    <source>
        <dbReference type="HAMAP-Rule" id="MF_01965"/>
    </source>
</evidence>
<name>A0ABQ3W9H5_9LACO</name>
<keyword evidence="3 6" id="KW-0521">NADP</keyword>
<dbReference type="HAMAP" id="MF_01965">
    <property type="entry name" value="NADHX_dehydratase"/>
    <property type="match status" value="1"/>
</dbReference>
<dbReference type="InterPro" id="IPR000631">
    <property type="entry name" value="CARKD"/>
</dbReference>
<dbReference type="PANTHER" id="PTHR12592:SF0">
    <property type="entry name" value="ATP-DEPENDENT (S)-NAD(P)H-HYDRATE DEHYDRATASE"/>
    <property type="match status" value="1"/>
</dbReference>
<feature type="binding site" evidence="6">
    <location>
        <position position="105"/>
    </location>
    <ligand>
        <name>(6S)-NADPHX</name>
        <dbReference type="ChEBI" id="CHEBI:64076"/>
    </ligand>
</feature>
<dbReference type="Pfam" id="PF01256">
    <property type="entry name" value="Carb_kinase"/>
    <property type="match status" value="1"/>
</dbReference>
<feature type="binding site" evidence="6">
    <location>
        <begin position="199"/>
        <end position="203"/>
    </location>
    <ligand>
        <name>AMP</name>
        <dbReference type="ChEBI" id="CHEBI:456215"/>
    </ligand>
</feature>
<comment type="function">
    <text evidence="6">Catalyzes the dehydration of the S-form of NAD(P)HX at the expense of ADP, which is converted to AMP. Together with NAD(P)HX epimerase, which catalyzes the epimerization of the S- and R-forms, the enzyme allows the repair of both epimers of NAD(P)HX, a damaged form of NAD(P)H that is a result of enzymatic or heat-dependent hydration.</text>
</comment>
<gene>
    <name evidence="6 8" type="primary">nnrD</name>
    <name evidence="8" type="ORF">lacNasYZ03_16970</name>
</gene>
<dbReference type="SUPFAM" id="SSF53613">
    <property type="entry name" value="Ribokinase-like"/>
    <property type="match status" value="1"/>
</dbReference>
<protein>
    <recommendedName>
        <fullName evidence="6">ADP-dependent (S)-NAD(P)H-hydrate dehydratase</fullName>
        <ecNumber evidence="6">4.2.1.136</ecNumber>
    </recommendedName>
    <alternativeName>
        <fullName evidence="6">ADP-dependent NAD(P)HX dehydratase</fullName>
    </alternativeName>
</protein>
<evidence type="ECO:0000256" key="2">
    <source>
        <dbReference type="ARBA" id="ARBA00022840"/>
    </source>
</evidence>
<keyword evidence="9" id="KW-1185">Reference proteome</keyword>
<keyword evidence="5 6" id="KW-0456">Lyase</keyword>
<feature type="binding site" evidence="6">
    <location>
        <position position="229"/>
    </location>
    <ligand>
        <name>(6S)-NADPHX</name>
        <dbReference type="ChEBI" id="CHEBI:64076"/>
    </ligand>
</feature>
<evidence type="ECO:0000259" key="7">
    <source>
        <dbReference type="PROSITE" id="PS51383"/>
    </source>
</evidence>
<evidence type="ECO:0000256" key="3">
    <source>
        <dbReference type="ARBA" id="ARBA00022857"/>
    </source>
</evidence>
<feature type="domain" description="YjeF C-terminal" evidence="7">
    <location>
        <begin position="10"/>
        <end position="286"/>
    </location>
</feature>
<dbReference type="InterPro" id="IPR029056">
    <property type="entry name" value="Ribokinase-like"/>
</dbReference>
<evidence type="ECO:0000313" key="9">
    <source>
        <dbReference type="Proteomes" id="UP000616547"/>
    </source>
</evidence>
<feature type="binding site" evidence="6">
    <location>
        <position position="228"/>
    </location>
    <ligand>
        <name>AMP</name>
        <dbReference type="ChEBI" id="CHEBI:456215"/>
    </ligand>
</feature>
<dbReference type="PANTHER" id="PTHR12592">
    <property type="entry name" value="ATP-DEPENDENT (S)-NAD(P)H-HYDRATE DEHYDRATASE FAMILY MEMBER"/>
    <property type="match status" value="1"/>
</dbReference>
<dbReference type="Proteomes" id="UP000616547">
    <property type="component" value="Unassembled WGS sequence"/>
</dbReference>
<dbReference type="PROSITE" id="PS51383">
    <property type="entry name" value="YJEF_C_3"/>
    <property type="match status" value="1"/>
</dbReference>
<dbReference type="EMBL" id="BOCI01000473">
    <property type="protein sequence ID" value="GHW02010.1"/>
    <property type="molecule type" value="Genomic_DNA"/>
</dbReference>
<keyword evidence="2 6" id="KW-0067">ATP-binding</keyword>
<keyword evidence="4 6" id="KW-0520">NAD</keyword>
<evidence type="ECO:0000256" key="5">
    <source>
        <dbReference type="ARBA" id="ARBA00023239"/>
    </source>
</evidence>
<dbReference type="NCBIfam" id="TIGR00196">
    <property type="entry name" value="yjeF_cterm"/>
    <property type="match status" value="1"/>
</dbReference>
<comment type="catalytic activity">
    <reaction evidence="6">
        <text>(6S)-NADHX + ADP = AMP + phosphate + NADH + H(+)</text>
        <dbReference type="Rhea" id="RHEA:32223"/>
        <dbReference type="ChEBI" id="CHEBI:15378"/>
        <dbReference type="ChEBI" id="CHEBI:43474"/>
        <dbReference type="ChEBI" id="CHEBI:57945"/>
        <dbReference type="ChEBI" id="CHEBI:64074"/>
        <dbReference type="ChEBI" id="CHEBI:456215"/>
        <dbReference type="ChEBI" id="CHEBI:456216"/>
        <dbReference type="EC" id="4.2.1.136"/>
    </reaction>
</comment>
<dbReference type="CDD" id="cd01171">
    <property type="entry name" value="YXKO-related"/>
    <property type="match status" value="1"/>
</dbReference>
<dbReference type="Gene3D" id="3.40.1190.20">
    <property type="match status" value="1"/>
</dbReference>
<comment type="catalytic activity">
    <reaction evidence="6">
        <text>(6S)-NADPHX + ADP = AMP + phosphate + NADPH + H(+)</text>
        <dbReference type="Rhea" id="RHEA:32235"/>
        <dbReference type="ChEBI" id="CHEBI:15378"/>
        <dbReference type="ChEBI" id="CHEBI:43474"/>
        <dbReference type="ChEBI" id="CHEBI:57783"/>
        <dbReference type="ChEBI" id="CHEBI:64076"/>
        <dbReference type="ChEBI" id="CHEBI:456215"/>
        <dbReference type="ChEBI" id="CHEBI:456216"/>
        <dbReference type="EC" id="4.2.1.136"/>
    </reaction>
</comment>
<dbReference type="EC" id="4.2.1.136" evidence="6"/>
<comment type="cofactor">
    <cofactor evidence="6">
        <name>Mg(2+)</name>
        <dbReference type="ChEBI" id="CHEBI:18420"/>
    </cofactor>
</comment>
<comment type="similarity">
    <text evidence="6">Belongs to the NnrD/CARKD family.</text>
</comment>
<comment type="caution">
    <text evidence="8">The sequence shown here is derived from an EMBL/GenBank/DDBJ whole genome shotgun (WGS) entry which is preliminary data.</text>
</comment>
<reference evidence="9" key="1">
    <citation type="submission" date="2021-01" db="EMBL/GenBank/DDBJ databases">
        <title>Draft genome sequence of Nasalis larvatus strain YZ03.</title>
        <authorList>
            <person name="Suzuki-Hashido N."/>
            <person name="Tsuchida S."/>
            <person name="Hayakawa T."/>
        </authorList>
    </citation>
    <scope>NUCLEOTIDE SEQUENCE [LARGE SCALE GENOMIC DNA]</scope>
    <source>
        <strain evidence="9">YZ03</strain>
    </source>
</reference>
<keyword evidence="1 6" id="KW-0547">Nucleotide-binding</keyword>
<evidence type="ECO:0000256" key="4">
    <source>
        <dbReference type="ARBA" id="ARBA00023027"/>
    </source>
</evidence>
<sequence length="289" mass="30965">MAATNMKSIDEKIARQVVRPRPAESHKGTFGRVLLIGGNKQYGGAIIMAAEAAVSAGAGLTTVATDPVNFTALHARLPEAAAIDYSADSLKDQLASANVILCGPGLGTDELAWRILDLVCRSAEPDQAVVFDASALDLLSQRPDLLKEMRAGELVLTPHQMEWQRLSGIKIADQGDRANQEALERLFSAGMKNVILVLKAHRTRVYDLTGEIYRNSAGNPGMATGGMGDTLAGITAAFIGQFGQRLSSVLAAVYCHSKAGDDLYESSYLVRPTQLSAYMPRLMKRLSTC</sequence>